<evidence type="ECO:0000256" key="7">
    <source>
        <dbReference type="ARBA" id="ARBA00022741"/>
    </source>
</evidence>
<evidence type="ECO:0000256" key="9">
    <source>
        <dbReference type="ARBA" id="ARBA00022842"/>
    </source>
</evidence>
<evidence type="ECO:0000256" key="10">
    <source>
        <dbReference type="ARBA" id="ARBA00032441"/>
    </source>
</evidence>
<dbReference type="NCBIfam" id="TIGR00150">
    <property type="entry name" value="T6A_YjeE"/>
    <property type="match status" value="1"/>
</dbReference>
<keyword evidence="6" id="KW-0479">Metal-binding</keyword>
<dbReference type="InterPro" id="IPR003442">
    <property type="entry name" value="T6A_TsaE"/>
</dbReference>
<dbReference type="AlphaFoldDB" id="A0A0G1DU49"/>
<dbReference type="Gene3D" id="3.40.50.300">
    <property type="entry name" value="P-loop containing nucleotide triphosphate hydrolases"/>
    <property type="match status" value="1"/>
</dbReference>
<dbReference type="GO" id="GO:0002949">
    <property type="term" value="P:tRNA threonylcarbamoyladenosine modification"/>
    <property type="evidence" value="ECO:0007669"/>
    <property type="project" value="InterPro"/>
</dbReference>
<protein>
    <recommendedName>
        <fullName evidence="3">tRNA threonylcarbamoyladenosine biosynthesis protein TsaE</fullName>
    </recommendedName>
    <alternativeName>
        <fullName evidence="10">t(6)A37 threonylcarbamoyladenosine biosynthesis protein TsaE</fullName>
    </alternativeName>
</protein>
<dbReference type="InterPro" id="IPR027417">
    <property type="entry name" value="P-loop_NTPase"/>
</dbReference>
<organism evidence="11 12">
    <name type="scientific">Candidatus Nomurabacteria bacterium GW2011_GWA2_43_15</name>
    <dbReference type="NCBI Taxonomy" id="1618738"/>
    <lineage>
        <taxon>Bacteria</taxon>
        <taxon>Candidatus Nomuraibacteriota</taxon>
    </lineage>
</organism>
<comment type="subcellular location">
    <subcellularLocation>
        <location evidence="1">Cytoplasm</location>
    </subcellularLocation>
</comment>
<reference evidence="11 12" key="1">
    <citation type="journal article" date="2015" name="Nature">
        <title>rRNA introns, odd ribosomes, and small enigmatic genomes across a large radiation of phyla.</title>
        <authorList>
            <person name="Brown C.T."/>
            <person name="Hug L.A."/>
            <person name="Thomas B.C."/>
            <person name="Sharon I."/>
            <person name="Castelle C.J."/>
            <person name="Singh A."/>
            <person name="Wilkins M.J."/>
            <person name="Williams K.H."/>
            <person name="Banfield J.F."/>
        </authorList>
    </citation>
    <scope>NUCLEOTIDE SEQUENCE [LARGE SCALE GENOMIC DNA]</scope>
</reference>
<evidence type="ECO:0000256" key="2">
    <source>
        <dbReference type="ARBA" id="ARBA00007599"/>
    </source>
</evidence>
<evidence type="ECO:0000256" key="1">
    <source>
        <dbReference type="ARBA" id="ARBA00004496"/>
    </source>
</evidence>
<evidence type="ECO:0000256" key="5">
    <source>
        <dbReference type="ARBA" id="ARBA00022694"/>
    </source>
</evidence>
<dbReference type="GO" id="GO:0016787">
    <property type="term" value="F:hydrolase activity"/>
    <property type="evidence" value="ECO:0007669"/>
    <property type="project" value="UniProtKB-KW"/>
</dbReference>
<gene>
    <name evidence="11" type="ORF">UV76_C0002G0021</name>
</gene>
<keyword evidence="7" id="KW-0547">Nucleotide-binding</keyword>
<dbReference type="STRING" id="1618738.UV76_C0002G0021"/>
<evidence type="ECO:0000313" key="11">
    <source>
        <dbReference type="EMBL" id="KKT01108.1"/>
    </source>
</evidence>
<dbReference type="PANTHER" id="PTHR33540:SF2">
    <property type="entry name" value="TRNA THREONYLCARBAMOYLADENOSINE BIOSYNTHESIS PROTEIN TSAE"/>
    <property type="match status" value="1"/>
</dbReference>
<name>A0A0G1DU49_9BACT</name>
<proteinExistence type="inferred from homology"/>
<dbReference type="EMBL" id="LCFS01000002">
    <property type="protein sequence ID" value="KKT01108.1"/>
    <property type="molecule type" value="Genomic_DNA"/>
</dbReference>
<keyword evidence="9" id="KW-0460">Magnesium</keyword>
<dbReference type="GO" id="GO:0046872">
    <property type="term" value="F:metal ion binding"/>
    <property type="evidence" value="ECO:0007669"/>
    <property type="project" value="UniProtKB-KW"/>
</dbReference>
<comment type="similarity">
    <text evidence="2">Belongs to the TsaE family.</text>
</comment>
<dbReference type="SUPFAM" id="SSF52540">
    <property type="entry name" value="P-loop containing nucleoside triphosphate hydrolases"/>
    <property type="match status" value="1"/>
</dbReference>
<accession>A0A0G1DU49</accession>
<dbReference type="GO" id="GO:0005524">
    <property type="term" value="F:ATP binding"/>
    <property type="evidence" value="ECO:0007669"/>
    <property type="project" value="UniProtKB-KW"/>
</dbReference>
<keyword evidence="8" id="KW-0067">ATP-binding</keyword>
<sequence>MEKRTRRTAKNIKETAKIAGIFLEKILKKGNFGKGAVMVCLSGDLGAGKTALVKEIAKHLGIKRKIQSPTFVIVKKYALKNKNHKFLFHIDAYRLKNEKELSHLGWEEIISSKDHIVFLEWPENVRKIIPSHAKHIFISIKNEKGHRSFKLKQ</sequence>
<evidence type="ECO:0000256" key="6">
    <source>
        <dbReference type="ARBA" id="ARBA00022723"/>
    </source>
</evidence>
<dbReference type="Pfam" id="PF02367">
    <property type="entry name" value="TsaE"/>
    <property type="match status" value="1"/>
</dbReference>
<evidence type="ECO:0000256" key="3">
    <source>
        <dbReference type="ARBA" id="ARBA00019010"/>
    </source>
</evidence>
<dbReference type="Proteomes" id="UP000034646">
    <property type="component" value="Unassembled WGS sequence"/>
</dbReference>
<dbReference type="PANTHER" id="PTHR33540">
    <property type="entry name" value="TRNA THREONYLCARBAMOYLADENOSINE BIOSYNTHESIS PROTEIN TSAE"/>
    <property type="match status" value="1"/>
</dbReference>
<keyword evidence="5" id="KW-0819">tRNA processing</keyword>
<dbReference type="GO" id="GO:0005737">
    <property type="term" value="C:cytoplasm"/>
    <property type="evidence" value="ECO:0007669"/>
    <property type="project" value="UniProtKB-SubCell"/>
</dbReference>
<comment type="caution">
    <text evidence="11">The sequence shown here is derived from an EMBL/GenBank/DDBJ whole genome shotgun (WGS) entry which is preliminary data.</text>
</comment>
<keyword evidence="11" id="KW-0378">Hydrolase</keyword>
<evidence type="ECO:0000256" key="8">
    <source>
        <dbReference type="ARBA" id="ARBA00022840"/>
    </source>
</evidence>
<keyword evidence="4" id="KW-0963">Cytoplasm</keyword>
<evidence type="ECO:0000256" key="4">
    <source>
        <dbReference type="ARBA" id="ARBA00022490"/>
    </source>
</evidence>
<evidence type="ECO:0000313" key="12">
    <source>
        <dbReference type="Proteomes" id="UP000034646"/>
    </source>
</evidence>